<accession>A0ABW6WMX5</accession>
<dbReference type="InterPro" id="IPR036388">
    <property type="entry name" value="WH-like_DNA-bd_sf"/>
</dbReference>
<dbReference type="InterPro" id="IPR005149">
    <property type="entry name" value="Tscrpt_reg_PadR_N"/>
</dbReference>
<protein>
    <submittedName>
        <fullName evidence="3">PadR family transcriptional regulator</fullName>
    </submittedName>
</protein>
<dbReference type="Gene3D" id="1.10.10.10">
    <property type="entry name" value="Winged helix-like DNA-binding domain superfamily/Winged helix DNA-binding domain"/>
    <property type="match status" value="1"/>
</dbReference>
<dbReference type="SUPFAM" id="SSF46785">
    <property type="entry name" value="Winged helix' DNA-binding domain"/>
    <property type="match status" value="1"/>
</dbReference>
<reference evidence="3 4" key="1">
    <citation type="submission" date="2024-10" db="EMBL/GenBank/DDBJ databases">
        <title>The Natural Products Discovery Center: Release of the First 8490 Sequenced Strains for Exploring Actinobacteria Biosynthetic Diversity.</title>
        <authorList>
            <person name="Kalkreuter E."/>
            <person name="Kautsar S.A."/>
            <person name="Yang D."/>
            <person name="Bader C.D."/>
            <person name="Teijaro C.N."/>
            <person name="Fluegel L."/>
            <person name="Davis C.M."/>
            <person name="Simpson J.R."/>
            <person name="Lauterbach L."/>
            <person name="Steele A.D."/>
            <person name="Gui C."/>
            <person name="Meng S."/>
            <person name="Li G."/>
            <person name="Viehrig K."/>
            <person name="Ye F."/>
            <person name="Su P."/>
            <person name="Kiefer A.F."/>
            <person name="Nichols A."/>
            <person name="Cepeda A.J."/>
            <person name="Yan W."/>
            <person name="Fan B."/>
            <person name="Jiang Y."/>
            <person name="Adhikari A."/>
            <person name="Zheng C.-J."/>
            <person name="Schuster L."/>
            <person name="Cowan T.M."/>
            <person name="Smanski M.J."/>
            <person name="Chevrette M.G."/>
            <person name="De Carvalho L.P.S."/>
            <person name="Shen B."/>
        </authorList>
    </citation>
    <scope>NUCLEOTIDE SEQUENCE [LARGE SCALE GENOMIC DNA]</scope>
    <source>
        <strain evidence="3 4">NPDC000087</strain>
    </source>
</reference>
<evidence type="ECO:0000313" key="4">
    <source>
        <dbReference type="Proteomes" id="UP001602245"/>
    </source>
</evidence>
<evidence type="ECO:0000313" key="3">
    <source>
        <dbReference type="EMBL" id="MFF5294619.1"/>
    </source>
</evidence>
<organism evidence="3 4">
    <name type="scientific">Paractinoplanes globisporus</name>
    <dbReference type="NCBI Taxonomy" id="113565"/>
    <lineage>
        <taxon>Bacteria</taxon>
        <taxon>Bacillati</taxon>
        <taxon>Actinomycetota</taxon>
        <taxon>Actinomycetes</taxon>
        <taxon>Micromonosporales</taxon>
        <taxon>Micromonosporaceae</taxon>
        <taxon>Paractinoplanes</taxon>
    </lineage>
</organism>
<feature type="domain" description="Transcription regulator PadR N-terminal" evidence="2">
    <location>
        <begin position="15"/>
        <end position="89"/>
    </location>
</feature>
<dbReference type="Proteomes" id="UP001602245">
    <property type="component" value="Unassembled WGS sequence"/>
</dbReference>
<evidence type="ECO:0000256" key="1">
    <source>
        <dbReference type="SAM" id="SignalP"/>
    </source>
</evidence>
<dbReference type="InterPro" id="IPR052509">
    <property type="entry name" value="Metal_resp_DNA-bind_regulator"/>
</dbReference>
<keyword evidence="4" id="KW-1185">Reference proteome</keyword>
<feature type="chain" id="PRO_5046794872" evidence="1">
    <location>
        <begin position="21"/>
        <end position="218"/>
    </location>
</feature>
<name>A0ABW6WMX5_9ACTN</name>
<evidence type="ECO:0000259" key="2">
    <source>
        <dbReference type="Pfam" id="PF03551"/>
    </source>
</evidence>
<dbReference type="Pfam" id="PF03551">
    <property type="entry name" value="PadR"/>
    <property type="match status" value="1"/>
</dbReference>
<keyword evidence="1" id="KW-0732">Signal</keyword>
<comment type="caution">
    <text evidence="3">The sequence shown here is derived from an EMBL/GenBank/DDBJ whole genome shotgun (WGS) entry which is preliminary data.</text>
</comment>
<feature type="signal peptide" evidence="1">
    <location>
        <begin position="1"/>
        <end position="20"/>
    </location>
</feature>
<gene>
    <name evidence="3" type="ORF">ACFY35_34700</name>
</gene>
<dbReference type="EMBL" id="JBIAZU010000006">
    <property type="protein sequence ID" value="MFF5294619.1"/>
    <property type="molecule type" value="Genomic_DNA"/>
</dbReference>
<dbReference type="PANTHER" id="PTHR33169">
    <property type="entry name" value="PADR-FAMILY TRANSCRIPTIONAL REGULATOR"/>
    <property type="match status" value="1"/>
</dbReference>
<proteinExistence type="predicted"/>
<sequence>MAKRRRVANLMALAVLSAVAFRQMHPYEMATTLRGWGKERDLQIKWGSLYTVVRNLAKHGLLAEVESGREGRRPERTVYRITDEGRAELVDWARELLSVAEPEFPRFRAGLSVMAVIGPDEVVTLLQQRLAGVERETAEARAALELHSPRVPRLFLIEIEYDLAMLAAEAAWMRSLIEEISGGTLPGLAEWRHHHETGEISAELVELADSSIEQYGKK</sequence>
<dbReference type="PANTHER" id="PTHR33169:SF14">
    <property type="entry name" value="TRANSCRIPTIONAL REGULATOR RV3488"/>
    <property type="match status" value="1"/>
</dbReference>
<dbReference type="RefSeq" id="WP_020517722.1">
    <property type="nucleotide sequence ID" value="NZ_JBIAZU010000006.1"/>
</dbReference>
<dbReference type="InterPro" id="IPR036390">
    <property type="entry name" value="WH_DNA-bd_sf"/>
</dbReference>